<dbReference type="FunFam" id="2.10.25.10:FF:000082">
    <property type="entry name" value="Laminin subunit alpha 1"/>
    <property type="match status" value="1"/>
</dbReference>
<dbReference type="SMART" id="SM00281">
    <property type="entry name" value="LamB"/>
    <property type="match status" value="1"/>
</dbReference>
<accession>A0A0R3U6D0</accession>
<feature type="disulfide bond" evidence="10">
    <location>
        <begin position="1296"/>
        <end position="1305"/>
    </location>
</feature>
<dbReference type="PROSITE" id="PS51115">
    <property type="entry name" value="LAMININ_IVA"/>
    <property type="match status" value="1"/>
</dbReference>
<evidence type="ECO:0000256" key="9">
    <source>
        <dbReference type="ARBA" id="ARBA00023292"/>
    </source>
</evidence>
<feature type="domain" description="Laminin EGF-like" evidence="15">
    <location>
        <begin position="474"/>
        <end position="530"/>
    </location>
</feature>
<feature type="disulfide bond" evidence="10">
    <location>
        <begin position="1344"/>
        <end position="1353"/>
    </location>
</feature>
<evidence type="ECO:0000259" key="16">
    <source>
        <dbReference type="PROSITE" id="PS51115"/>
    </source>
</evidence>
<dbReference type="Gene3D" id="2.170.300.10">
    <property type="entry name" value="Tie2 ligand-binding domain superfamily"/>
    <property type="match status" value="1"/>
</dbReference>
<feature type="domain" description="Laminin EGF-like" evidence="15">
    <location>
        <begin position="1958"/>
        <end position="2004"/>
    </location>
</feature>
<dbReference type="InterPro" id="IPR013320">
    <property type="entry name" value="ConA-like_dom_sf"/>
</dbReference>
<dbReference type="PANTHER" id="PTHR10574:SF406">
    <property type="entry name" value="LAMININ SUBUNIT ALPHA 5"/>
    <property type="match status" value="1"/>
</dbReference>
<dbReference type="Pfam" id="PF00053">
    <property type="entry name" value="EGF_laminin"/>
    <property type="match status" value="13"/>
</dbReference>
<name>A0A0R3U6D0_MESCO</name>
<dbReference type="Pfam" id="PF24973">
    <property type="entry name" value="EGF_LMN_ATRN"/>
    <property type="match status" value="2"/>
</dbReference>
<comment type="subcellular location">
    <subcellularLocation>
        <location evidence="1">Secreted</location>
        <location evidence="1">Extracellular space</location>
        <location evidence="1">Extracellular matrix</location>
        <location evidence="1">Basement membrane</location>
    </subcellularLocation>
</comment>
<keyword evidence="2" id="KW-0964">Secreted</keyword>
<dbReference type="InterPro" id="IPR008211">
    <property type="entry name" value="Laminin_N"/>
</dbReference>
<feature type="domain" description="Laminin G" evidence="14">
    <location>
        <begin position="3406"/>
        <end position="3599"/>
    </location>
</feature>
<keyword evidence="6" id="KW-0084">Basement membrane</keyword>
<dbReference type="GO" id="GO:0009888">
    <property type="term" value="P:tissue development"/>
    <property type="evidence" value="ECO:0007669"/>
    <property type="project" value="TreeGrafter"/>
</dbReference>
<feature type="disulfide bond" evidence="10">
    <location>
        <begin position="1137"/>
        <end position="1146"/>
    </location>
</feature>
<evidence type="ECO:0000259" key="17">
    <source>
        <dbReference type="PROSITE" id="PS51117"/>
    </source>
</evidence>
<feature type="compositionally biased region" description="Polar residues" evidence="12">
    <location>
        <begin position="784"/>
        <end position="798"/>
    </location>
</feature>
<feature type="domain" description="Laminin EGF-like" evidence="15">
    <location>
        <begin position="1324"/>
        <end position="1370"/>
    </location>
</feature>
<feature type="domain" description="Laminin EGF-like" evidence="15">
    <location>
        <begin position="1276"/>
        <end position="1323"/>
    </location>
</feature>
<dbReference type="GO" id="GO:0007411">
    <property type="term" value="P:axon guidance"/>
    <property type="evidence" value="ECO:0007669"/>
    <property type="project" value="TreeGrafter"/>
</dbReference>
<dbReference type="SMART" id="SM00181">
    <property type="entry name" value="EGF"/>
    <property type="match status" value="9"/>
</dbReference>
<feature type="region of interest" description="Disordered" evidence="12">
    <location>
        <begin position="784"/>
        <end position="811"/>
    </location>
</feature>
<feature type="disulfide bond" evidence="10">
    <location>
        <begin position="1149"/>
        <end position="1163"/>
    </location>
</feature>
<evidence type="ECO:0000256" key="4">
    <source>
        <dbReference type="ARBA" id="ARBA00022729"/>
    </source>
</evidence>
<feature type="disulfide bond" evidence="10">
    <location>
        <begin position="1187"/>
        <end position="1196"/>
    </location>
</feature>
<reference evidence="18 19" key="1">
    <citation type="submission" date="2018-10" db="EMBL/GenBank/DDBJ databases">
        <authorList>
            <consortium name="Pathogen Informatics"/>
        </authorList>
    </citation>
    <scope>NUCLEOTIDE SEQUENCE [LARGE SCALE GENOMIC DNA]</scope>
</reference>
<feature type="domain" description="Laminin EGF-like" evidence="15">
    <location>
        <begin position="1119"/>
        <end position="1165"/>
    </location>
</feature>
<feature type="domain" description="Laminin EGF-like" evidence="15">
    <location>
        <begin position="1166"/>
        <end position="1212"/>
    </location>
</feature>
<keyword evidence="3" id="KW-0272">Extracellular matrix</keyword>
<feature type="disulfide bond" evidence="10">
    <location>
        <begin position="514"/>
        <end position="528"/>
    </location>
</feature>
<dbReference type="OrthoDB" id="10011303at2759"/>
<feature type="signal peptide" evidence="13">
    <location>
        <begin position="1"/>
        <end position="21"/>
    </location>
</feature>
<dbReference type="PROSITE" id="PS50027">
    <property type="entry name" value="EGF_LAM_2"/>
    <property type="match status" value="10"/>
</dbReference>
<proteinExistence type="predicted"/>
<feature type="domain" description="Laminin EGF-like" evidence="15">
    <location>
        <begin position="1417"/>
        <end position="1464"/>
    </location>
</feature>
<evidence type="ECO:0000259" key="14">
    <source>
        <dbReference type="PROSITE" id="PS50025"/>
    </source>
</evidence>
<dbReference type="Proteomes" id="UP000267029">
    <property type="component" value="Unassembled WGS sequence"/>
</dbReference>
<feature type="disulfide bond" evidence="10">
    <location>
        <begin position="1168"/>
        <end position="1185"/>
    </location>
</feature>
<dbReference type="EMBL" id="UXSR01000367">
    <property type="protein sequence ID" value="VDD76320.1"/>
    <property type="molecule type" value="Genomic_DNA"/>
</dbReference>
<keyword evidence="5" id="KW-0677">Repeat</keyword>
<feature type="domain" description="Laminin EGF-like" evidence="15">
    <location>
        <begin position="1855"/>
        <end position="1902"/>
    </location>
</feature>
<dbReference type="Gene3D" id="2.10.25.10">
    <property type="entry name" value="Laminin"/>
    <property type="match status" value="15"/>
</dbReference>
<dbReference type="FunFam" id="2.10.25.10:FF:000069">
    <property type="entry name" value="Laminin subunit alpha 1"/>
    <property type="match status" value="1"/>
</dbReference>
<evidence type="ECO:0000256" key="1">
    <source>
        <dbReference type="ARBA" id="ARBA00004302"/>
    </source>
</evidence>
<dbReference type="Gene3D" id="2.60.120.260">
    <property type="entry name" value="Galactose-binding domain-like"/>
    <property type="match status" value="1"/>
</dbReference>
<evidence type="ECO:0000256" key="12">
    <source>
        <dbReference type="SAM" id="MobiDB-lite"/>
    </source>
</evidence>
<evidence type="ECO:0000256" key="6">
    <source>
        <dbReference type="ARBA" id="ARBA00022869"/>
    </source>
</evidence>
<dbReference type="SUPFAM" id="SSF57196">
    <property type="entry name" value="EGF/Laminin"/>
    <property type="match status" value="11"/>
</dbReference>
<feature type="disulfide bond" evidence="10">
    <location>
        <begin position="1886"/>
        <end position="1900"/>
    </location>
</feature>
<dbReference type="Pfam" id="PF00052">
    <property type="entry name" value="Laminin_B"/>
    <property type="match status" value="1"/>
</dbReference>
<evidence type="ECO:0000313" key="19">
    <source>
        <dbReference type="Proteomes" id="UP000267029"/>
    </source>
</evidence>
<dbReference type="FunFam" id="2.10.25.10:FF:000090">
    <property type="entry name" value="laminin subunit alpha"/>
    <property type="match status" value="2"/>
</dbReference>
<keyword evidence="8" id="KW-0325">Glycoprotein</keyword>
<dbReference type="FunFam" id="2.10.25.10:FF:000242">
    <property type="entry name" value="Laminin subunit alpha 1"/>
    <property type="match status" value="1"/>
</dbReference>
<dbReference type="InterPro" id="IPR000034">
    <property type="entry name" value="Laminin_IV"/>
</dbReference>
<dbReference type="InterPro" id="IPR056863">
    <property type="entry name" value="LMN_ATRN_NET-like_EGF"/>
</dbReference>
<keyword evidence="7 10" id="KW-1015">Disulfide bond</keyword>
<dbReference type="Gene3D" id="2.60.120.200">
    <property type="match status" value="1"/>
</dbReference>
<feature type="coiled-coil region" evidence="11">
    <location>
        <begin position="2219"/>
        <end position="2246"/>
    </location>
</feature>
<feature type="disulfide bond" evidence="10">
    <location>
        <begin position="1440"/>
        <end position="1449"/>
    </location>
</feature>
<feature type="domain" description="Laminin EGF-like" evidence="15">
    <location>
        <begin position="1213"/>
        <end position="1264"/>
    </location>
</feature>
<evidence type="ECO:0000256" key="5">
    <source>
        <dbReference type="ARBA" id="ARBA00022737"/>
    </source>
</evidence>
<dbReference type="InterPro" id="IPR050440">
    <property type="entry name" value="Laminin/Netrin_ECM"/>
</dbReference>
<evidence type="ECO:0000313" key="18">
    <source>
        <dbReference type="EMBL" id="VDD76320.1"/>
    </source>
</evidence>
<organism evidence="18 19">
    <name type="scientific">Mesocestoides corti</name>
    <name type="common">Flatworm</name>
    <dbReference type="NCBI Taxonomy" id="53468"/>
    <lineage>
        <taxon>Eukaryota</taxon>
        <taxon>Metazoa</taxon>
        <taxon>Spiralia</taxon>
        <taxon>Lophotrochozoa</taxon>
        <taxon>Platyhelminthes</taxon>
        <taxon>Cestoda</taxon>
        <taxon>Eucestoda</taxon>
        <taxon>Cyclophyllidea</taxon>
        <taxon>Mesocestoididae</taxon>
        <taxon>Mesocestoides</taxon>
    </lineage>
</organism>
<feature type="disulfide bond" evidence="10">
    <location>
        <begin position="1166"/>
        <end position="1178"/>
    </location>
</feature>
<comment type="caution">
    <text evidence="10">Lacks conserved residue(s) required for the propagation of feature annotation.</text>
</comment>
<evidence type="ECO:0000256" key="13">
    <source>
        <dbReference type="SAM" id="SignalP"/>
    </source>
</evidence>
<evidence type="ECO:0000256" key="10">
    <source>
        <dbReference type="PROSITE-ProRule" id="PRU00460"/>
    </source>
</evidence>
<feature type="domain" description="Laminin EGF-like" evidence="15">
    <location>
        <begin position="1465"/>
        <end position="1522"/>
    </location>
</feature>
<feature type="domain" description="Laminin N-terminal" evidence="17">
    <location>
        <begin position="31"/>
        <end position="335"/>
    </location>
</feature>
<keyword evidence="11" id="KW-0175">Coiled coil</keyword>
<dbReference type="GO" id="GO:0005604">
    <property type="term" value="C:basement membrane"/>
    <property type="evidence" value="ECO:0007669"/>
    <property type="project" value="UniProtKB-SubCell"/>
</dbReference>
<dbReference type="InterPro" id="IPR001791">
    <property type="entry name" value="Laminin_G"/>
</dbReference>
<feature type="disulfide bond" evidence="10">
    <location>
        <begin position="1958"/>
        <end position="1970"/>
    </location>
</feature>
<sequence>MRCAVLLQLAATFFLFSSIYAQQNDFAEDIDYLDMDPDSLLAEHSVIVANATCGERRREYYCRLVEHAGYDFASFKRTKRQAYDYPQDGRTYKDIDGTVVECNYCDAQDPSLRHPIEYVVTGDSNLWWQSPSLAEGLQYHAVTIDIDLKQVYQIVFVLLRMGDSPRPANWILEKSIDGQVFHPWVFFAENAHQCRTQYQPMVNSTIRITSDSRPHKLGNTEVYCTTYFSQPQNLQAGEIIIPLTVDREGASTSHFESNKPIDPELIASVISFTSLFKQPCNTINSFEFLSARFVRLRFQKLQTLSGDWMTLPDQLDPSVYNRYYYSIRNIKIGGKCVCNSHANTCGRQIIDGVPRAVCDCQHNTCGYTCEKCCPLFNQQPWRPGAVCEGNAARRNFRCRHSDECNCHGKADSCVYNQTVANLQLSLNRYNIREGGGVCVDCREQTTGVNCEDCLPGYYRPLNVGPDAKDPCVPCNCNIHGSTGVCVSNDALMPEKQPGDCICKEGYAGRDCDRCAEGYYESPNNPRECIKCPCDIAGSHRGQGYRCQPPCNCKANVDPDSLCRACKPEHFNLAEDDPEGCQPCFCMGLSKECQSVSVATARRLEYEGKLGTVDTIEGWTLVVPSSTRILAVPPSTFASTNASSSAQKLRVTTDDVDFALGPPASVRGQSYYWSAPEKYLGKQLTAYRGQMEAITRFSSPSIRPGMTGGYYQPHSGPYYDNYTLGRVWINEPDIILEGHGIRLSYSAPLDNKQTHRVQRIRLHESMFRVLVESGSGDLDRIPIHQTQAASSEDSASRQPYSDPRYGLDSESRVDYTRAGRPATIVDIMTVLSNVSRLYVKARYTDDQAYTEPWMSLCLASPKYVEFPRNCRLRRVALERAERGKVTTGMPQGVRTVEECRCPPGHTGTSCEECEAGYWRDPSVASAGGQSAVDTFLGLVNPIYKRVCVPCDCNGRSDTCDPHTGHCFVSSLHCNSREATNQITPWHSSAHWLASPPMRTPVGKTYSELELIEFFFSSFPGKNCKYNTWGAKCEECSPGFHLDPKRYGSDICQPCECPSLNNQKTNSCVALSNSNLHGSTANSDKPYACLNCEDNTRGQFCEACVEMYYGNPLLGQPCRPCDCGSMAVGCDTVTGECHCGHHTAGPRCTECEPGSHGDPLRGEACTPCGCHPRGSRTLECDKRTGRCQCNLFYEGQRCDRCVVGRGNVDAGCPPCNCDPLGSIPQANASCDPVTGQCVCKPGVGGTLECDRCADGYYNMGINGCQCKSCLYAEVLITCECSNRALSTACHPTTGQCQCGEHVIGEKCDRCRTGYYWNGSEPHCLPCDCGPGAVSTDCDIYTGQCLCARYAIGRRCDQCEPGFWGPSRQGCQRCPECPNGRVCDQITGKCICPPNTEGDRCESCAHNSYDYNPVLGCKECNCSAIGSVNPQGGCDLVSGQCVCKSGFAGQACDECAPGYFGFPDCQPCMCSLEGSLRNSTNGDQISCDPITGACVCKPNVEGERCDRCIPGSFGLSADYPLGCYACFCFPTTKQPECEQLKGYRSVPETPHRLQVIPFIDFQHEMEIERHFKTLVGTDNVYMPGGPLVDLQVSAEATTGSSDLPDLTIGQSQFRWRFSQTLPTFLILPHLRGPHTRSYGSILVEVHSDCLPTGKCGFESWESSTDLVARGQPTTVERTVIQDPLKVYARMTALNGQLEFETPVPGGDLGAEYNTIWMKESEWVLTRIHSQTLRVRPSRSELMLALTNITSFSVRLAMPGTPLKAISVNYRTRTARSEALTQMGTPITTIETCICPDSAKGDHCELADDLHYFPPVEVTPSPDGTYFDSLVDIYHPSNNGSIPAGGKTSFNFEGGVRTCECNGMSRECDHQTGYCLNCVGNTAGAHCEVCAQGYSGDPTKGVPCTVCRCPSESANYAKTCHPYGPLGSYVCECLQGYAGALCDRCDTGYYGDPLMMVPCRPCDCDLSGSQHQNCNMKTGQCVCLPGITGRRCDQCQEGHVVDAGRCIGELRSHLSLLLWGSNPDPNHRVYHDSTRRKKPIAFTETRSALSLVTSCHNKCFPHLDCRGECTGELLERTAAVSSDIDSIDLTELAHRGLRGLQKQAEGLKDRYSLRGTIPPERDLIDRAAKLTADLSRISLSAITTLPQTVSAIDNASCANTNATIRLSREVVGLERRLSEWIGSMRSLHLGSVDEQLIQQWHQRARLIRQEISRLDLQPTSEWARELLDGSRNLEEQLEAIQRRASEADYDAQIRRLKHYQREQRALLDAQKEQLYKMANQTQRGLNSIKSIEDVMDTASGSAIDTLRLNQSLFEDSLQNLQQNTTDYQEPTMGELNRIANLLEQSQSFDQVPSVVPADVITVVHNLDRTKESIVAALDRPGVDRTLEGREAYKAIADTIWEARNFTDEAMQAVEDIGDGSTSASLEASLADVEKRHSELAARVAKLGERLEDEELISEANHDRLLDLKSAFRDINVVLERTLKSSALTKDHVSNLGPLVASTRPELEALAGEIAEARKRFDSVEKAVRGIEKQFNEIEGTANLAVDQANSTQRSLLDAIAAAERRSAEVDKKMASVSRLASLARSLLDLIYASLGKDPIPLRLTGDDCVYTLVPYHVTKSRVFDLEFWFTAALQRAQGGSSSQKIRTNSVLLVGRRAFPGRTMMFAVTVEPSGNLRFSWSQPDVVGGELGLEIGPLNGTFTNRIRVTSVPGRVDLYLQQVPEGAESLVGLPIQSVTFTDDQSDSSISSLLIDNQLEVRVGGPFHDPHSADSNAPLMESWGDGGAEEMWSRLQKMDHAKGCLYDLKLSGHRLGFPDFAKADRACTQQTEDFCKIHTNFRPLIRDGYIWEKSSALDAGLEPNPRPKTEDQREPFLEYMQLHDFAADDSYSRITNYESLSPCDKTIDIHLQKLAPYKANSMVLTFYNYREDYGITVESKGHDLVCSRWHGNLMSGRGGGAGSSRQRGLRQIRVSPISLNYWTLEERLAEDCAIAKDDDYVFFVGGIPPGHYELRRAMKEYGLSTNGFRGRIGLATSGIHVPGSLLIDSYTKAPIRNYGDTLFSDMRQTEEAYTIAQTAPDNQYCLTLIPLANSTSFELKPRQFAAPWVPEIGMTVRFRPVGNDEVNLLRMQVAENNLWFRVWLTSDLRVGIAIPSDPTKFITREIFGTHVIRDPTNNLAAIKAREAQIFDQPLFTESVLTIQFGDAKSKRTGRLLIPRSLVEMSEHLDWPIDKRNGLTVLFDQRPVQTWTLSQPIPKSAVLQVHVGPELNSPTYHEFSISNLVIGKHRVDFAADMVDTLRNKRFYRIGECGGQLRPRFVASPDEAHETPLGDFVYQGLDLPAPPTGRRLRSIFEDCGDVNPQVCDAISENVTKEWPSIIHSLLSPKPSKRVRVRSLHLAGNGKSTKNCLDGDKSSAWFNGEAYWEVSDIARVLNRNNDFRVTIGFRTRPQNDTSNSVGVLGAFNFGFKSGTLFVLLSERQVHLVHEAGANGNTDFVWSSPHLDLHGNAWHRLELLPVNMQSNEVGGEMKVSRMRFILDYHEVWIEEPMTWRVPVSVFIGGHPSTRSIKIGSKRMTLNKLFGCVDELTLGGHEFDLAKSRLPVCPTCFTLNSKAIHVLPKIQDLIQPKRGLVLPLKRESSFCGVLPTHFHAIGQLPCPIISVNIATPRPQRMGTVEFSFEVLYDSQKIGVESLFVMVFESSDSEDLVHLWIYLDRYMVSPQSTAYLNYISRKCVTESRLFVTHLTTEEKVSFSSSASEPSAWHYASVKVFLQDIASVIEISTQSESSQTVILKSLGRLRAIYYGSDEAISPEVQSEHHGGTVVPPFMGCLKNLQLSIDEGARLPVEFPESTQHLVHGVCPL</sequence>
<dbReference type="PRINTS" id="PR00011">
    <property type="entry name" value="EGFLAMININ"/>
</dbReference>
<evidence type="ECO:0000256" key="2">
    <source>
        <dbReference type="ARBA" id="ARBA00022525"/>
    </source>
</evidence>
<evidence type="ECO:0000256" key="7">
    <source>
        <dbReference type="ARBA" id="ARBA00023157"/>
    </source>
</evidence>
<dbReference type="GO" id="GO:0009887">
    <property type="term" value="P:animal organ morphogenesis"/>
    <property type="evidence" value="ECO:0007669"/>
    <property type="project" value="TreeGrafter"/>
</dbReference>
<feature type="coiled-coil region" evidence="11">
    <location>
        <begin position="2502"/>
        <end position="2561"/>
    </location>
</feature>
<feature type="domain" description="Laminin IV type A" evidence="16">
    <location>
        <begin position="613"/>
        <end position="897"/>
    </location>
</feature>
<dbReference type="Pfam" id="PF00055">
    <property type="entry name" value="Laminin_N"/>
    <property type="match status" value="1"/>
</dbReference>
<dbReference type="PROSITE" id="PS50025">
    <property type="entry name" value="LAM_G_DOMAIN"/>
    <property type="match status" value="1"/>
</dbReference>
<evidence type="ECO:0000256" key="3">
    <source>
        <dbReference type="ARBA" id="ARBA00022530"/>
    </source>
</evidence>
<dbReference type="PROSITE" id="PS00022">
    <property type="entry name" value="EGF_1"/>
    <property type="match status" value="2"/>
</dbReference>
<evidence type="ECO:0008006" key="20">
    <source>
        <dbReference type="Google" id="ProtNLM"/>
    </source>
</evidence>
<dbReference type="SMART" id="SM00136">
    <property type="entry name" value="LamNT"/>
    <property type="match status" value="1"/>
</dbReference>
<dbReference type="InterPro" id="IPR002049">
    <property type="entry name" value="LE_dom"/>
</dbReference>
<dbReference type="CDD" id="cd00055">
    <property type="entry name" value="EGF_Lam"/>
    <property type="match status" value="14"/>
</dbReference>
<keyword evidence="19" id="KW-1185">Reference proteome</keyword>
<feature type="chain" id="PRO_5030017434" description="Laminin subunit alpha-2" evidence="13">
    <location>
        <begin position="22"/>
        <end position="3853"/>
    </location>
</feature>
<protein>
    <recommendedName>
        <fullName evidence="20">Laminin subunit alpha-2</fullName>
    </recommendedName>
</protein>
<feature type="disulfide bond" evidence="10">
    <location>
        <begin position="1960"/>
        <end position="1977"/>
    </location>
</feature>
<dbReference type="PANTHER" id="PTHR10574">
    <property type="entry name" value="NETRIN/LAMININ-RELATED"/>
    <property type="match status" value="1"/>
</dbReference>
<dbReference type="PROSITE" id="PS01248">
    <property type="entry name" value="EGF_LAM_1"/>
    <property type="match status" value="3"/>
</dbReference>
<dbReference type="GO" id="GO:0005201">
    <property type="term" value="F:extracellular matrix structural constituent"/>
    <property type="evidence" value="ECO:0007669"/>
    <property type="project" value="TreeGrafter"/>
</dbReference>
<keyword evidence="4 13" id="KW-0732">Signal</keyword>
<evidence type="ECO:0000259" key="15">
    <source>
        <dbReference type="PROSITE" id="PS50027"/>
    </source>
</evidence>
<feature type="disulfide bond" evidence="10">
    <location>
        <begin position="1979"/>
        <end position="1988"/>
    </location>
</feature>
<dbReference type="STRING" id="53468.A0A0R3U6D0"/>
<dbReference type="PROSITE" id="PS51117">
    <property type="entry name" value="LAMININ_NTER"/>
    <property type="match status" value="1"/>
</dbReference>
<feature type="disulfide bond" evidence="10">
    <location>
        <begin position="1874"/>
        <end position="1883"/>
    </location>
</feature>
<evidence type="ECO:0000256" key="11">
    <source>
        <dbReference type="SAM" id="Coils"/>
    </source>
</evidence>
<dbReference type="SUPFAM" id="SSF49899">
    <property type="entry name" value="Concanavalin A-like lectins/glucanases"/>
    <property type="match status" value="1"/>
</dbReference>
<gene>
    <name evidence="18" type="ORF">MCOS_LOCUS2323</name>
</gene>
<feature type="disulfide bond" evidence="10">
    <location>
        <begin position="502"/>
        <end position="511"/>
    </location>
</feature>
<feature type="disulfide bond" evidence="10">
    <location>
        <begin position="1493"/>
        <end position="1502"/>
    </location>
</feature>
<keyword evidence="9 10" id="KW-0424">Laminin EGF-like domain</keyword>
<dbReference type="SMART" id="SM00180">
    <property type="entry name" value="EGF_Lam"/>
    <property type="match status" value="17"/>
</dbReference>
<dbReference type="FunFam" id="2.10.25.10:FF:000188">
    <property type="entry name" value="Laminin subunit gamma 2"/>
    <property type="match status" value="2"/>
</dbReference>
<evidence type="ECO:0000256" key="8">
    <source>
        <dbReference type="ARBA" id="ARBA00023180"/>
    </source>
</evidence>
<dbReference type="InterPro" id="IPR000742">
    <property type="entry name" value="EGF"/>
</dbReference>